<dbReference type="CTD" id="125981"/>
<feature type="binding site" evidence="14">
    <location>
        <position position="209"/>
    </location>
    <ligand>
        <name>Zn(2+)</name>
        <dbReference type="ChEBI" id="CHEBI:29105"/>
        <note>catalytic</note>
    </ligand>
</feature>
<feature type="transmembrane region" description="Helical" evidence="15">
    <location>
        <begin position="168"/>
        <end position="188"/>
    </location>
</feature>
<dbReference type="InterPro" id="IPR008901">
    <property type="entry name" value="ACER"/>
</dbReference>
<dbReference type="GO" id="GO:0046512">
    <property type="term" value="P:sphingosine biosynthetic process"/>
    <property type="evidence" value="ECO:0007669"/>
    <property type="project" value="UniProtKB-ARBA"/>
</dbReference>
<dbReference type="OrthoDB" id="187171at2759"/>
<dbReference type="PANTHER" id="PTHR46139:SF2">
    <property type="entry name" value="ALKALINE CERAMIDASE 1"/>
    <property type="match status" value="1"/>
</dbReference>
<dbReference type="GO" id="GO:0017040">
    <property type="term" value="F:N-acylsphingosine amidohydrolase activity"/>
    <property type="evidence" value="ECO:0007669"/>
    <property type="project" value="UniProtKB-EC"/>
</dbReference>
<feature type="transmembrane region" description="Helical" evidence="15">
    <location>
        <begin position="28"/>
        <end position="47"/>
    </location>
</feature>
<evidence type="ECO:0000313" key="16">
    <source>
        <dbReference type="Proteomes" id="UP001652642"/>
    </source>
</evidence>
<comment type="catalytic activity">
    <reaction evidence="11">
        <text>an N-acylsphing-4-enine + H2O = sphing-4-enine + a fatty acid</text>
        <dbReference type="Rhea" id="RHEA:20856"/>
        <dbReference type="ChEBI" id="CHEBI:15377"/>
        <dbReference type="ChEBI" id="CHEBI:28868"/>
        <dbReference type="ChEBI" id="CHEBI:52639"/>
        <dbReference type="ChEBI" id="CHEBI:57756"/>
        <dbReference type="EC" id="3.5.1.23"/>
    </reaction>
    <physiologicalReaction direction="left-to-right" evidence="11">
        <dbReference type="Rhea" id="RHEA:20857"/>
    </physiologicalReaction>
</comment>
<organism evidence="16 17">
    <name type="scientific">Pogona vitticeps</name>
    <name type="common">central bearded dragon</name>
    <dbReference type="NCBI Taxonomy" id="103695"/>
    <lineage>
        <taxon>Eukaryota</taxon>
        <taxon>Metazoa</taxon>
        <taxon>Chordata</taxon>
        <taxon>Craniata</taxon>
        <taxon>Vertebrata</taxon>
        <taxon>Euteleostomi</taxon>
        <taxon>Lepidosauria</taxon>
        <taxon>Squamata</taxon>
        <taxon>Bifurcata</taxon>
        <taxon>Unidentata</taxon>
        <taxon>Episquamata</taxon>
        <taxon>Toxicofera</taxon>
        <taxon>Iguania</taxon>
        <taxon>Acrodonta</taxon>
        <taxon>Agamidae</taxon>
        <taxon>Amphibolurinae</taxon>
        <taxon>Pogona</taxon>
    </lineage>
</organism>
<feature type="binding site" evidence="13">
    <location>
        <position position="18"/>
    </location>
    <ligand>
        <name>Ca(2+)</name>
        <dbReference type="ChEBI" id="CHEBI:29108"/>
    </ligand>
</feature>
<keyword evidence="9 15" id="KW-0472">Membrane</keyword>
<evidence type="ECO:0000256" key="12">
    <source>
        <dbReference type="ARBA" id="ARBA00049511"/>
    </source>
</evidence>
<evidence type="ECO:0000256" key="6">
    <source>
        <dbReference type="ARBA" id="ARBA00022801"/>
    </source>
</evidence>
<evidence type="ECO:0000256" key="7">
    <source>
        <dbReference type="ARBA" id="ARBA00022919"/>
    </source>
</evidence>
<dbReference type="GO" id="GO:0046514">
    <property type="term" value="P:ceramide catabolic process"/>
    <property type="evidence" value="ECO:0007669"/>
    <property type="project" value="TreeGrafter"/>
</dbReference>
<keyword evidence="8 15" id="KW-1133">Transmembrane helix</keyword>
<feature type="binding site" evidence="13">
    <location>
        <position position="13"/>
    </location>
    <ligand>
        <name>Ca(2+)</name>
        <dbReference type="ChEBI" id="CHEBI:29108"/>
    </ligand>
</feature>
<protein>
    <recommendedName>
        <fullName evidence="15">Alkaline ceramidase</fullName>
        <ecNumber evidence="15">3.5.1.-</ecNumber>
    </recommendedName>
</protein>
<dbReference type="PANTHER" id="PTHR46139">
    <property type="entry name" value="ALKALINE CERAMIDASE"/>
    <property type="match status" value="1"/>
</dbReference>
<evidence type="ECO:0000256" key="11">
    <source>
        <dbReference type="ARBA" id="ARBA00048323"/>
    </source>
</evidence>
<keyword evidence="5 15" id="KW-0812">Transmembrane</keyword>
<feature type="transmembrane region" description="Helical" evidence="15">
    <location>
        <begin position="90"/>
        <end position="106"/>
    </location>
</feature>
<feature type="binding site" evidence="14">
    <location>
        <position position="205"/>
    </location>
    <ligand>
        <name>Zn(2+)</name>
        <dbReference type="ChEBI" id="CHEBI:29105"/>
        <note>catalytic</note>
    </ligand>
</feature>
<evidence type="ECO:0000256" key="4">
    <source>
        <dbReference type="ARBA" id="ARBA00009780"/>
    </source>
</evidence>
<feature type="transmembrane region" description="Helical" evidence="15">
    <location>
        <begin position="118"/>
        <end position="134"/>
    </location>
</feature>
<dbReference type="GO" id="GO:0005783">
    <property type="term" value="C:endoplasmic reticulum"/>
    <property type="evidence" value="ECO:0007669"/>
    <property type="project" value="TreeGrafter"/>
</dbReference>
<comment type="catalytic activity">
    <reaction evidence="10">
        <text>N-(9Z-octadecenoyl)-sphing-4-enine + H2O = sphing-4-enine + (9Z)-octadecenoate</text>
        <dbReference type="Rhea" id="RHEA:41299"/>
        <dbReference type="ChEBI" id="CHEBI:15377"/>
        <dbReference type="ChEBI" id="CHEBI:30823"/>
        <dbReference type="ChEBI" id="CHEBI:57756"/>
        <dbReference type="ChEBI" id="CHEBI:77996"/>
    </reaction>
    <physiologicalReaction direction="left-to-right" evidence="10">
        <dbReference type="Rhea" id="RHEA:41300"/>
    </physiologicalReaction>
</comment>
<comment type="caution">
    <text evidence="15">Lacks conserved residue(s) required for the propagation of feature annotation.</text>
</comment>
<dbReference type="KEGG" id="pvt:110072473"/>
<dbReference type="UniPathway" id="UPA00222"/>
<evidence type="ECO:0000256" key="3">
    <source>
        <dbReference type="ARBA" id="ARBA00004991"/>
    </source>
</evidence>
<dbReference type="GeneID" id="110072473"/>
<comment type="function">
    <text evidence="15">Hydrolyzes the sphingolipid ceramide into sphingosine and free fatty acid.</text>
</comment>
<feature type="transmembrane region" description="Helical" evidence="15">
    <location>
        <begin position="208"/>
        <end position="230"/>
    </location>
</feature>
<evidence type="ECO:0000256" key="2">
    <source>
        <dbReference type="ARBA" id="ARBA00004760"/>
    </source>
</evidence>
<feature type="binding site" evidence="14">
    <location>
        <position position="77"/>
    </location>
    <ligand>
        <name>Zn(2+)</name>
        <dbReference type="ChEBI" id="CHEBI:29105"/>
        <note>catalytic</note>
    </ligand>
</feature>
<keyword evidence="14" id="KW-0862">Zinc</keyword>
<comment type="cofactor">
    <cofactor evidence="14">
        <name>Zn(2+)</name>
        <dbReference type="ChEBI" id="CHEBI:29105"/>
    </cofactor>
</comment>
<dbReference type="RefSeq" id="XP_020636535.2">
    <property type="nucleotide sequence ID" value="XM_020780876.2"/>
</dbReference>
<proteinExistence type="inferred from homology"/>
<feature type="transmembrane region" description="Helical" evidence="15">
    <location>
        <begin position="59"/>
        <end position="78"/>
    </location>
</feature>
<keyword evidence="6 15" id="KW-0378">Hydrolase</keyword>
<evidence type="ECO:0000256" key="9">
    <source>
        <dbReference type="ARBA" id="ARBA00023136"/>
    </source>
</evidence>
<sequence>MPSIFSYQSAAVDWCEGNFEHSEYIAEYYNTISNISFFILAPLILWLNSPYMDFRPLPVRGLAIMEICIGIFSAYFHMTLSYAGQLLDELSILWGMAMCYAFWFPTRYFPGFIKNRDQFVRVVLLVTLLSTLMSFVKPALNAYVLNCVAFHLLYLTTQELKQCKNPRVHHLAAVMVIWWVISIGCWLADKFLCSWCQQLNFCYLHSLWHVFINVTLLYCATLIIYFDILYESPASEPRLMYWPSETSLLALPYVAVLKPQKWC</sequence>
<evidence type="ECO:0000256" key="8">
    <source>
        <dbReference type="ARBA" id="ARBA00022989"/>
    </source>
</evidence>
<evidence type="ECO:0000256" key="5">
    <source>
        <dbReference type="ARBA" id="ARBA00022692"/>
    </source>
</evidence>
<accession>A0A6J0SNH5</accession>
<evidence type="ECO:0000256" key="15">
    <source>
        <dbReference type="RuleBase" id="RU364079"/>
    </source>
</evidence>
<keyword evidence="7" id="KW-0746">Sphingolipid metabolism</keyword>
<evidence type="ECO:0000313" key="17">
    <source>
        <dbReference type="RefSeq" id="XP_020636535.2"/>
    </source>
</evidence>
<keyword evidence="13" id="KW-0106">Calcium</keyword>
<dbReference type="Proteomes" id="UP001652642">
    <property type="component" value="Chromosome 7"/>
</dbReference>
<reference evidence="17" key="1">
    <citation type="submission" date="2025-08" db="UniProtKB">
        <authorList>
            <consortium name="RefSeq"/>
        </authorList>
    </citation>
    <scope>IDENTIFICATION</scope>
</reference>
<evidence type="ECO:0000256" key="14">
    <source>
        <dbReference type="PIRSR" id="PIRSR608901-2"/>
    </source>
</evidence>
<dbReference type="InParanoid" id="A0A6J0SNH5"/>
<comment type="pathway">
    <text evidence="3">Sphingolipid metabolism.</text>
</comment>
<feature type="binding site" evidence="13">
    <location>
        <position position="14"/>
    </location>
    <ligand>
        <name>Ca(2+)</name>
        <dbReference type="ChEBI" id="CHEBI:29108"/>
    </ligand>
</feature>
<dbReference type="EC" id="3.5.1.-" evidence="15"/>
<gene>
    <name evidence="17" type="primary">ACER1</name>
</gene>
<evidence type="ECO:0000256" key="1">
    <source>
        <dbReference type="ARBA" id="ARBA00004141"/>
    </source>
</evidence>
<dbReference type="Pfam" id="PF05875">
    <property type="entry name" value="Ceramidase"/>
    <property type="match status" value="1"/>
</dbReference>
<name>A0A6J0SNH5_9SAUR</name>
<feature type="binding site" evidence="13">
    <location>
        <position position="16"/>
    </location>
    <ligand>
        <name>Ca(2+)</name>
        <dbReference type="ChEBI" id="CHEBI:29108"/>
    </ligand>
</feature>
<keyword evidence="15" id="KW-0443">Lipid metabolism</keyword>
<comment type="catalytic activity">
    <reaction evidence="12">
        <text>an N-acylsphinganine + H2O = sphinganine + a fatty acid</text>
        <dbReference type="Rhea" id="RHEA:33551"/>
        <dbReference type="ChEBI" id="CHEBI:15377"/>
        <dbReference type="ChEBI" id="CHEBI:28868"/>
        <dbReference type="ChEBI" id="CHEBI:31488"/>
        <dbReference type="ChEBI" id="CHEBI:57817"/>
    </reaction>
    <physiologicalReaction direction="left-to-right" evidence="12">
        <dbReference type="Rhea" id="RHEA:33552"/>
    </physiologicalReaction>
</comment>
<comment type="pathway">
    <text evidence="2">Lipid metabolism; sphingolipid metabolism.</text>
</comment>
<feature type="binding site" evidence="13">
    <location>
        <position position="27"/>
    </location>
    <ligand>
        <name>Ca(2+)</name>
        <dbReference type="ChEBI" id="CHEBI:29108"/>
    </ligand>
</feature>
<dbReference type="AlphaFoldDB" id="A0A6J0SNH5"/>
<keyword evidence="16" id="KW-1185">Reference proteome</keyword>
<dbReference type="GO" id="GO:0046872">
    <property type="term" value="F:metal ion binding"/>
    <property type="evidence" value="ECO:0007669"/>
    <property type="project" value="UniProtKB-KW"/>
</dbReference>
<comment type="similarity">
    <text evidence="4 15">Belongs to the alkaline ceramidase family.</text>
</comment>
<dbReference type="GO" id="GO:0016020">
    <property type="term" value="C:membrane"/>
    <property type="evidence" value="ECO:0007669"/>
    <property type="project" value="UniProtKB-SubCell"/>
</dbReference>
<evidence type="ECO:0000256" key="13">
    <source>
        <dbReference type="PIRSR" id="PIRSR608901-1"/>
    </source>
</evidence>
<keyword evidence="13" id="KW-0479">Metal-binding</keyword>
<comment type="subcellular location">
    <subcellularLocation>
        <location evidence="1">Membrane</location>
        <topology evidence="1">Multi-pass membrane protein</topology>
    </subcellularLocation>
</comment>
<evidence type="ECO:0000256" key="10">
    <source>
        <dbReference type="ARBA" id="ARBA00047401"/>
    </source>
</evidence>